<dbReference type="Proteomes" id="UP000710385">
    <property type="component" value="Unassembled WGS sequence"/>
</dbReference>
<evidence type="ECO:0000256" key="5">
    <source>
        <dbReference type="RuleBase" id="RU003887"/>
    </source>
</evidence>
<dbReference type="PROSITE" id="PS50889">
    <property type="entry name" value="S4"/>
    <property type="match status" value="1"/>
</dbReference>
<dbReference type="SUPFAM" id="SSF55120">
    <property type="entry name" value="Pseudouridine synthase"/>
    <property type="match status" value="1"/>
</dbReference>
<dbReference type="InterPro" id="IPR006145">
    <property type="entry name" value="PsdUridine_synth_RsuA/RluA"/>
</dbReference>
<dbReference type="PANTHER" id="PTHR47683">
    <property type="entry name" value="PSEUDOURIDINE SYNTHASE FAMILY PROTEIN-RELATED"/>
    <property type="match status" value="1"/>
</dbReference>
<evidence type="ECO:0000313" key="7">
    <source>
        <dbReference type="EMBL" id="MBE7524818.1"/>
    </source>
</evidence>
<dbReference type="NCBIfam" id="TIGR00093">
    <property type="entry name" value="pseudouridine synthase"/>
    <property type="match status" value="1"/>
</dbReference>
<sequence length="269" mass="30789">MADTTALMKAHISSIPVAKTEIITYYIRTMDVRINKYLAEQGYCSRREADRLIQAGKVLINDRPAKLGDVVQEGDRVNVKGRAESKREGPVYIMLHKPVGYITTADRRSKQNVMELVRIGRRAYPVGRLDVASSGLLIITNDGELANRLMHPSFEHEKEYAVEVNSDFDERSIRLLRHGVDLDDGRTLPAKATQTGQRTVRLTVREGRNRQIRRMMEALGYEVVSLMRIRIGELKMQHLPPGQWRYLKPSEIRLLRSAKRQRGEKRAKG</sequence>
<organism evidence="7 8">
    <name type="scientific">candidate division WWE3 bacterium</name>
    <dbReference type="NCBI Taxonomy" id="2053526"/>
    <lineage>
        <taxon>Bacteria</taxon>
        <taxon>Katanobacteria</taxon>
    </lineage>
</organism>
<evidence type="ECO:0000259" key="6">
    <source>
        <dbReference type="SMART" id="SM00363"/>
    </source>
</evidence>
<comment type="caution">
    <text evidence="7">The sequence shown here is derived from an EMBL/GenBank/DDBJ whole genome shotgun (WGS) entry which is preliminary data.</text>
</comment>
<dbReference type="Pfam" id="PF00849">
    <property type="entry name" value="PseudoU_synth_2"/>
    <property type="match status" value="1"/>
</dbReference>
<reference evidence="7" key="1">
    <citation type="submission" date="2020-05" db="EMBL/GenBank/DDBJ databases">
        <title>High-Quality Genomes of Partial-Nitritation/Anammox System by Hierarchical Clustering Based Hybrid Assembly.</title>
        <authorList>
            <person name="Liu L."/>
            <person name="Wang Y."/>
            <person name="Che Y."/>
            <person name="Chen Y."/>
            <person name="Xia Y."/>
            <person name="Luo R."/>
            <person name="Cheng S.H."/>
            <person name="Zheng C."/>
            <person name="Zhang T."/>
        </authorList>
    </citation>
    <scope>NUCLEOTIDE SEQUENCE</scope>
    <source>
        <strain evidence="7">H1_PAT1</strain>
    </source>
</reference>
<dbReference type="InterPro" id="IPR018496">
    <property type="entry name" value="PsdUridine_synth_RsuA/RluB_CS"/>
</dbReference>
<dbReference type="EC" id="5.4.99.-" evidence="5"/>
<gene>
    <name evidence="7" type="ORF">HS096_00250</name>
</gene>
<dbReference type="Gene3D" id="3.30.70.580">
    <property type="entry name" value="Pseudouridine synthase I, catalytic domain, N-terminal subdomain"/>
    <property type="match status" value="1"/>
</dbReference>
<proteinExistence type="inferred from homology"/>
<evidence type="ECO:0000313" key="8">
    <source>
        <dbReference type="Proteomes" id="UP000710385"/>
    </source>
</evidence>
<feature type="domain" description="RNA-binding S4" evidence="6">
    <location>
        <begin position="32"/>
        <end position="88"/>
    </location>
</feature>
<dbReference type="InterPro" id="IPR050343">
    <property type="entry name" value="RsuA_PseudoU_synthase"/>
</dbReference>
<dbReference type="CDD" id="cd00165">
    <property type="entry name" value="S4"/>
    <property type="match status" value="1"/>
</dbReference>
<dbReference type="AlphaFoldDB" id="A0A928TVZ5"/>
<dbReference type="InterPro" id="IPR042092">
    <property type="entry name" value="PsdUridine_s_RsuA/RluB/E/F_cat"/>
</dbReference>
<dbReference type="GO" id="GO:0000455">
    <property type="term" value="P:enzyme-directed rRNA pseudouridine synthesis"/>
    <property type="evidence" value="ECO:0007669"/>
    <property type="project" value="UniProtKB-ARBA"/>
</dbReference>
<dbReference type="InterPro" id="IPR020103">
    <property type="entry name" value="PsdUridine_synth_cat_dom_sf"/>
</dbReference>
<evidence type="ECO:0000256" key="2">
    <source>
        <dbReference type="ARBA" id="ARBA00022884"/>
    </source>
</evidence>
<comment type="similarity">
    <text evidence="1 5">Belongs to the pseudouridine synthase RsuA family.</text>
</comment>
<dbReference type="PROSITE" id="PS01149">
    <property type="entry name" value="PSI_RSU"/>
    <property type="match status" value="1"/>
</dbReference>
<dbReference type="EMBL" id="JABTTY010000001">
    <property type="protein sequence ID" value="MBE7524818.1"/>
    <property type="molecule type" value="Genomic_DNA"/>
</dbReference>
<dbReference type="Gene3D" id="3.30.70.1560">
    <property type="entry name" value="Alpha-L RNA-binding motif"/>
    <property type="match status" value="1"/>
</dbReference>
<dbReference type="SMART" id="SM00363">
    <property type="entry name" value="S4"/>
    <property type="match status" value="1"/>
</dbReference>
<dbReference type="FunFam" id="3.30.70.1560:FF:000001">
    <property type="entry name" value="Pseudouridine synthase"/>
    <property type="match status" value="1"/>
</dbReference>
<protein>
    <recommendedName>
        <fullName evidence="5">Pseudouridine synthase</fullName>
        <ecNumber evidence="5">5.4.99.-</ecNumber>
    </recommendedName>
</protein>
<dbReference type="SUPFAM" id="SSF55174">
    <property type="entry name" value="Alpha-L RNA-binding motif"/>
    <property type="match status" value="1"/>
</dbReference>
<dbReference type="Pfam" id="PF01479">
    <property type="entry name" value="S4"/>
    <property type="match status" value="1"/>
</dbReference>
<keyword evidence="3 5" id="KW-0413">Isomerase</keyword>
<evidence type="ECO:0000256" key="4">
    <source>
        <dbReference type="PROSITE-ProRule" id="PRU00182"/>
    </source>
</evidence>
<dbReference type="InterPro" id="IPR002942">
    <property type="entry name" value="S4_RNA-bd"/>
</dbReference>
<dbReference type="InterPro" id="IPR020094">
    <property type="entry name" value="TruA/RsuA/RluB/E/F_N"/>
</dbReference>
<dbReference type="PANTHER" id="PTHR47683:SF2">
    <property type="entry name" value="RNA-BINDING S4 DOMAIN-CONTAINING PROTEIN"/>
    <property type="match status" value="1"/>
</dbReference>
<evidence type="ECO:0000256" key="1">
    <source>
        <dbReference type="ARBA" id="ARBA00008348"/>
    </source>
</evidence>
<dbReference type="InterPro" id="IPR000748">
    <property type="entry name" value="PsdUridine_synth_RsuA/RluB/E/F"/>
</dbReference>
<dbReference type="GO" id="GO:0003723">
    <property type="term" value="F:RNA binding"/>
    <property type="evidence" value="ECO:0007669"/>
    <property type="project" value="UniProtKB-KW"/>
</dbReference>
<dbReference type="GO" id="GO:0120159">
    <property type="term" value="F:rRNA pseudouridine synthase activity"/>
    <property type="evidence" value="ECO:0007669"/>
    <property type="project" value="UniProtKB-ARBA"/>
</dbReference>
<accession>A0A928TVZ5</accession>
<dbReference type="InterPro" id="IPR036986">
    <property type="entry name" value="S4_RNA-bd_sf"/>
</dbReference>
<dbReference type="GO" id="GO:0005829">
    <property type="term" value="C:cytosol"/>
    <property type="evidence" value="ECO:0007669"/>
    <property type="project" value="UniProtKB-ARBA"/>
</dbReference>
<evidence type="ECO:0000256" key="3">
    <source>
        <dbReference type="ARBA" id="ARBA00023235"/>
    </source>
</evidence>
<dbReference type="Gene3D" id="3.10.290.10">
    <property type="entry name" value="RNA-binding S4 domain"/>
    <property type="match status" value="1"/>
</dbReference>
<dbReference type="FunFam" id="3.10.290.10:FF:000003">
    <property type="entry name" value="Pseudouridine synthase"/>
    <property type="match status" value="1"/>
</dbReference>
<dbReference type="CDD" id="cd02870">
    <property type="entry name" value="PseudoU_synth_RsuA_like"/>
    <property type="match status" value="1"/>
</dbReference>
<name>A0A928TVZ5_UNCKA</name>
<keyword evidence="2 4" id="KW-0694">RNA-binding</keyword>